<dbReference type="InterPro" id="IPR002933">
    <property type="entry name" value="Peptidase_M20"/>
</dbReference>
<dbReference type="Pfam" id="PF01546">
    <property type="entry name" value="Peptidase_M20"/>
    <property type="match status" value="1"/>
</dbReference>
<name>A0ABD5PHX8_9EURY</name>
<dbReference type="PIRSF" id="PIRSF001235">
    <property type="entry name" value="Amidase_carbamoylase"/>
    <property type="match status" value="1"/>
</dbReference>
<evidence type="ECO:0000259" key="2">
    <source>
        <dbReference type="Pfam" id="PF07687"/>
    </source>
</evidence>
<dbReference type="CDD" id="cd03884">
    <property type="entry name" value="M20_bAS"/>
    <property type="match status" value="1"/>
</dbReference>
<dbReference type="Gene3D" id="3.30.70.360">
    <property type="match status" value="1"/>
</dbReference>
<evidence type="ECO:0000256" key="1">
    <source>
        <dbReference type="ARBA" id="ARBA00022801"/>
    </source>
</evidence>
<dbReference type="Gene3D" id="3.40.630.10">
    <property type="entry name" value="Zn peptidases"/>
    <property type="match status" value="1"/>
</dbReference>
<reference evidence="3 4" key="1">
    <citation type="journal article" date="2019" name="Int. J. Syst. Evol. Microbiol.">
        <title>The Global Catalogue of Microorganisms (GCM) 10K type strain sequencing project: providing services to taxonomists for standard genome sequencing and annotation.</title>
        <authorList>
            <consortium name="The Broad Institute Genomics Platform"/>
            <consortium name="The Broad Institute Genome Sequencing Center for Infectious Disease"/>
            <person name="Wu L."/>
            <person name="Ma J."/>
        </authorList>
    </citation>
    <scope>NUCLEOTIDE SEQUENCE [LARGE SCALE GENOMIC DNA]</scope>
    <source>
        <strain evidence="3 4">CGMCC 1.12553</strain>
    </source>
</reference>
<dbReference type="InterPro" id="IPR011650">
    <property type="entry name" value="Peptidase_M20_dimer"/>
</dbReference>
<sequence length="419" mass="45805">MPLRLDRERFVATMEEQARIGATEAGGLHRLALSDEDKEVRDWFTERMEDAGLAVRVDEFGNMFGRREGTNPDANPVLVGSHLDSQPYGGIYDGQLGVIAALEFVRSLNDAGVETTHPIEIVNWTNEEGSRFQPAMQGSGVWAGAQDIETEYAKTDEDGVSFVSELERIGYRGDDPAEPREEYEAYLELHIEQGPYLEENGKEVGVVTGIVGFTWGGLTFHGEADHSGPTPMHYRSDALVAAADVITAVRRIPGTLGERTVGTVGYAKVHPNSINIIPDEVTITWGFRDPDDEIIQEAYERVLAEAEHAADREGVDWEHEERMRAPSVTFADTCVDAVQTAADDLGLDSMRIFSGAGHDATHLHSVCDTGMVFAVSENGKSHNESEYTSWDDCYAAASTLAEAAVNLAGRGDEPEEAAR</sequence>
<dbReference type="AlphaFoldDB" id="A0ABD5PHX8"/>
<dbReference type="NCBIfam" id="NF006771">
    <property type="entry name" value="PRK09290.1-5"/>
    <property type="match status" value="1"/>
</dbReference>
<keyword evidence="1 3" id="KW-0378">Hydrolase</keyword>
<dbReference type="PANTHER" id="PTHR32494">
    <property type="entry name" value="ALLANTOATE DEIMINASE-RELATED"/>
    <property type="match status" value="1"/>
</dbReference>
<dbReference type="InterPro" id="IPR010158">
    <property type="entry name" value="Amidase_Cbmase"/>
</dbReference>
<dbReference type="SUPFAM" id="SSF53187">
    <property type="entry name" value="Zn-dependent exopeptidases"/>
    <property type="match status" value="1"/>
</dbReference>
<dbReference type="InterPro" id="IPR036264">
    <property type="entry name" value="Bact_exopeptidase_dim_dom"/>
</dbReference>
<dbReference type="RefSeq" id="WP_267620695.1">
    <property type="nucleotide sequence ID" value="NZ_JAODIW010000005.1"/>
</dbReference>
<keyword evidence="4" id="KW-1185">Reference proteome</keyword>
<dbReference type="SUPFAM" id="SSF55031">
    <property type="entry name" value="Bacterial exopeptidase dimerisation domain"/>
    <property type="match status" value="1"/>
</dbReference>
<dbReference type="GO" id="GO:0016787">
    <property type="term" value="F:hydrolase activity"/>
    <property type="evidence" value="ECO:0007669"/>
    <property type="project" value="UniProtKB-KW"/>
</dbReference>
<dbReference type="NCBIfam" id="NF006769">
    <property type="entry name" value="PRK09290.1-3"/>
    <property type="match status" value="1"/>
</dbReference>
<dbReference type="PANTHER" id="PTHR32494:SF5">
    <property type="entry name" value="ALLANTOATE AMIDOHYDROLASE"/>
    <property type="match status" value="1"/>
</dbReference>
<protein>
    <submittedName>
        <fullName evidence="3">Zn-dependent hydrolase</fullName>
    </submittedName>
</protein>
<evidence type="ECO:0000313" key="3">
    <source>
        <dbReference type="EMBL" id="MFC4360474.1"/>
    </source>
</evidence>
<dbReference type="NCBIfam" id="TIGR01879">
    <property type="entry name" value="hydantase"/>
    <property type="match status" value="1"/>
</dbReference>
<dbReference type="EMBL" id="JBHSDS010000017">
    <property type="protein sequence ID" value="MFC4360474.1"/>
    <property type="molecule type" value="Genomic_DNA"/>
</dbReference>
<organism evidence="3 4">
    <name type="scientific">Halobium salinum</name>
    <dbReference type="NCBI Taxonomy" id="1364940"/>
    <lineage>
        <taxon>Archaea</taxon>
        <taxon>Methanobacteriati</taxon>
        <taxon>Methanobacteriota</taxon>
        <taxon>Stenosarchaea group</taxon>
        <taxon>Halobacteria</taxon>
        <taxon>Halobacteriales</taxon>
        <taxon>Haloferacaceae</taxon>
        <taxon>Halobium</taxon>
    </lineage>
</organism>
<dbReference type="Proteomes" id="UP001595921">
    <property type="component" value="Unassembled WGS sequence"/>
</dbReference>
<accession>A0ABD5PHX8</accession>
<comment type="caution">
    <text evidence="3">The sequence shown here is derived from an EMBL/GenBank/DDBJ whole genome shotgun (WGS) entry which is preliminary data.</text>
</comment>
<feature type="domain" description="Peptidase M20 dimerisation" evidence="2">
    <location>
        <begin position="209"/>
        <end position="310"/>
    </location>
</feature>
<gene>
    <name evidence="3" type="ORF">ACFO0N_21215</name>
</gene>
<proteinExistence type="predicted"/>
<dbReference type="Pfam" id="PF07687">
    <property type="entry name" value="M20_dimer"/>
    <property type="match status" value="1"/>
</dbReference>
<evidence type="ECO:0000313" key="4">
    <source>
        <dbReference type="Proteomes" id="UP001595921"/>
    </source>
</evidence>